<protein>
    <submittedName>
        <fullName evidence="2">Uncharacterized protein</fullName>
    </submittedName>
</protein>
<keyword evidence="1" id="KW-1133">Transmembrane helix</keyword>
<evidence type="ECO:0000256" key="1">
    <source>
        <dbReference type="SAM" id="Phobius"/>
    </source>
</evidence>
<evidence type="ECO:0000313" key="2">
    <source>
        <dbReference type="EMBL" id="KAF0729108.1"/>
    </source>
</evidence>
<evidence type="ECO:0000313" key="3">
    <source>
        <dbReference type="Proteomes" id="UP000478052"/>
    </source>
</evidence>
<sequence length="97" mass="11241">MRDYGPASHRLNLLSLADRHSARDSLFHLNLICGKTDSPSLLQHIHFRVPTRRTRNVAPFTIPTLSTEYFANKPPRVFFCNFCVILYHFIILQSSLK</sequence>
<keyword evidence="1" id="KW-0472">Membrane</keyword>
<dbReference type="EMBL" id="VUJU01008551">
    <property type="protein sequence ID" value="KAF0729108.1"/>
    <property type="molecule type" value="Genomic_DNA"/>
</dbReference>
<dbReference type="Proteomes" id="UP000478052">
    <property type="component" value="Unassembled WGS sequence"/>
</dbReference>
<keyword evidence="3" id="KW-1185">Reference proteome</keyword>
<reference evidence="2 3" key="1">
    <citation type="submission" date="2019-08" db="EMBL/GenBank/DDBJ databases">
        <title>Whole genome of Aphis craccivora.</title>
        <authorList>
            <person name="Voronova N.V."/>
            <person name="Shulinski R.S."/>
            <person name="Bandarenka Y.V."/>
            <person name="Zhorov D.G."/>
            <person name="Warner D."/>
        </authorList>
    </citation>
    <scope>NUCLEOTIDE SEQUENCE [LARGE SCALE GENOMIC DNA]</scope>
    <source>
        <strain evidence="2">180601</strain>
        <tissue evidence="2">Whole Body</tissue>
    </source>
</reference>
<accession>A0A6G0WNZ9</accession>
<gene>
    <name evidence="2" type="ORF">FWK35_00020745</name>
</gene>
<name>A0A6G0WNZ9_APHCR</name>
<dbReference type="AlphaFoldDB" id="A0A6G0WNZ9"/>
<proteinExistence type="predicted"/>
<feature type="transmembrane region" description="Helical" evidence="1">
    <location>
        <begin position="77"/>
        <end position="96"/>
    </location>
</feature>
<organism evidence="2 3">
    <name type="scientific">Aphis craccivora</name>
    <name type="common">Cowpea aphid</name>
    <dbReference type="NCBI Taxonomy" id="307492"/>
    <lineage>
        <taxon>Eukaryota</taxon>
        <taxon>Metazoa</taxon>
        <taxon>Ecdysozoa</taxon>
        <taxon>Arthropoda</taxon>
        <taxon>Hexapoda</taxon>
        <taxon>Insecta</taxon>
        <taxon>Pterygota</taxon>
        <taxon>Neoptera</taxon>
        <taxon>Paraneoptera</taxon>
        <taxon>Hemiptera</taxon>
        <taxon>Sternorrhyncha</taxon>
        <taxon>Aphidomorpha</taxon>
        <taxon>Aphidoidea</taxon>
        <taxon>Aphididae</taxon>
        <taxon>Aphidini</taxon>
        <taxon>Aphis</taxon>
        <taxon>Aphis</taxon>
    </lineage>
</organism>
<keyword evidence="1" id="KW-0812">Transmembrane</keyword>
<comment type="caution">
    <text evidence="2">The sequence shown here is derived from an EMBL/GenBank/DDBJ whole genome shotgun (WGS) entry which is preliminary data.</text>
</comment>